<dbReference type="AlphaFoldDB" id="A0A1G9KPE6"/>
<proteinExistence type="predicted"/>
<dbReference type="EMBL" id="FNGP01000003">
    <property type="protein sequence ID" value="SDL51552.1"/>
    <property type="molecule type" value="Genomic_DNA"/>
</dbReference>
<dbReference type="Gene3D" id="1.10.101.10">
    <property type="entry name" value="PGBD-like superfamily/PGBD"/>
    <property type="match status" value="2"/>
</dbReference>
<dbReference type="InterPro" id="IPR051056">
    <property type="entry name" value="Glycosyl_Hydrolase_73"/>
</dbReference>
<accession>A0A1G9KPE6</accession>
<dbReference type="Gene3D" id="2.10.70.40">
    <property type="entry name" value="peptidoglycan hydrolase"/>
    <property type="match status" value="1"/>
</dbReference>
<protein>
    <submittedName>
        <fullName evidence="4">Flagellum-specific peptidoglycan hydrolase FlgJ</fullName>
    </submittedName>
</protein>
<dbReference type="GO" id="GO:0004040">
    <property type="term" value="F:amidase activity"/>
    <property type="evidence" value="ECO:0007669"/>
    <property type="project" value="InterPro"/>
</dbReference>
<dbReference type="PANTHER" id="PTHR33308:SF9">
    <property type="entry name" value="PEPTIDOGLYCAN HYDROLASE FLGJ"/>
    <property type="match status" value="1"/>
</dbReference>
<sequence>MRRFRVLLAMVVATLLGFGGLAVPQAHASVQSDFIGSLVKAAQENERDTGIPASVTIGMAALETGWGRSSMAKEPMNTLFNIKCTAKPSPYQKGCSEVASYEYDSNGVRYLKVSGFRTYANTGDSLKDFGLFLTTLTRYAKAFDHTTNPDAFVREVHAAGYATDPRYTELVVGIMRSYNLYQYNVGGRTALGDTSKLPVTGRDFGDLTLGSAGQRVTTLQRLLSEQMGRTIQFDGRYGWQTQDAVADWQYEKKFPEQSGDVDRATWEAIVPTLSQGDRGPLVKALQLELRHAGYSMVTDDGVFGSLTKQAVEDFQRRHSLPVTGTVATMTWGRLLGN</sequence>
<evidence type="ECO:0000259" key="3">
    <source>
        <dbReference type="SMART" id="SM00047"/>
    </source>
</evidence>
<dbReference type="InterPro" id="IPR002477">
    <property type="entry name" value="Peptidoglycan-bd-like"/>
</dbReference>
<keyword evidence="1 4" id="KW-0378">Hydrolase</keyword>
<dbReference type="PRINTS" id="PR01002">
    <property type="entry name" value="FLGFLGJ"/>
</dbReference>
<organism evidence="4 5">
    <name type="scientific">Tessaracoccus oleiagri</name>
    <dbReference type="NCBI Taxonomy" id="686624"/>
    <lineage>
        <taxon>Bacteria</taxon>
        <taxon>Bacillati</taxon>
        <taxon>Actinomycetota</taxon>
        <taxon>Actinomycetes</taxon>
        <taxon>Propionibacteriales</taxon>
        <taxon>Propionibacteriaceae</taxon>
        <taxon>Tessaracoccus</taxon>
    </lineage>
</organism>
<evidence type="ECO:0000313" key="5">
    <source>
        <dbReference type="Proteomes" id="UP000199475"/>
    </source>
</evidence>
<evidence type="ECO:0000313" key="4">
    <source>
        <dbReference type="EMBL" id="SDL51552.1"/>
    </source>
</evidence>
<dbReference type="STRING" id="686624.SAMN04488242_1760"/>
<dbReference type="PANTHER" id="PTHR33308">
    <property type="entry name" value="PEPTIDOGLYCAN HYDROLASE FLGJ"/>
    <property type="match status" value="1"/>
</dbReference>
<feature type="domain" description="Mannosyl-glycoprotein endo-beta-N-acetylglucosamidase-like" evidence="3">
    <location>
        <begin position="20"/>
        <end position="184"/>
    </location>
</feature>
<feature type="signal peptide" evidence="2">
    <location>
        <begin position="1"/>
        <end position="28"/>
    </location>
</feature>
<dbReference type="Gene3D" id="1.10.530.10">
    <property type="match status" value="1"/>
</dbReference>
<feature type="chain" id="PRO_5011781757" evidence="2">
    <location>
        <begin position="29"/>
        <end position="337"/>
    </location>
</feature>
<dbReference type="InterPro" id="IPR002901">
    <property type="entry name" value="MGlyc_endo_b_GlcNAc-like_dom"/>
</dbReference>
<evidence type="ECO:0000256" key="1">
    <source>
        <dbReference type="ARBA" id="ARBA00022801"/>
    </source>
</evidence>
<dbReference type="InterPro" id="IPR036365">
    <property type="entry name" value="PGBD-like_sf"/>
</dbReference>
<gene>
    <name evidence="4" type="ORF">SAMN04488242_1760</name>
</gene>
<evidence type="ECO:0000256" key="2">
    <source>
        <dbReference type="SAM" id="SignalP"/>
    </source>
</evidence>
<dbReference type="RefSeq" id="WP_093251126.1">
    <property type="nucleotide sequence ID" value="NZ_FNGP01000003.1"/>
</dbReference>
<dbReference type="SUPFAM" id="SSF47090">
    <property type="entry name" value="PGBD-like"/>
    <property type="match status" value="2"/>
</dbReference>
<keyword evidence="2" id="KW-0732">Signal</keyword>
<dbReference type="Pfam" id="PF01832">
    <property type="entry name" value="Glucosaminidase"/>
    <property type="match status" value="1"/>
</dbReference>
<keyword evidence="5" id="KW-1185">Reference proteome</keyword>
<dbReference type="SMART" id="SM00047">
    <property type="entry name" value="LYZ2"/>
    <property type="match status" value="1"/>
</dbReference>
<reference evidence="4 5" key="1">
    <citation type="submission" date="2016-10" db="EMBL/GenBank/DDBJ databases">
        <authorList>
            <person name="de Groot N.N."/>
        </authorList>
    </citation>
    <scope>NUCLEOTIDE SEQUENCE [LARGE SCALE GENOMIC DNA]</scope>
    <source>
        <strain evidence="4 5">CGMCC 1.9159</strain>
    </source>
</reference>
<dbReference type="OrthoDB" id="3734014at2"/>
<dbReference type="Pfam" id="PF01471">
    <property type="entry name" value="PG_binding_1"/>
    <property type="match status" value="2"/>
</dbReference>
<name>A0A1G9KPE6_9ACTN</name>
<dbReference type="InterPro" id="IPR036366">
    <property type="entry name" value="PGBDSf"/>
</dbReference>
<dbReference type="Proteomes" id="UP000199475">
    <property type="component" value="Unassembled WGS sequence"/>
</dbReference>